<evidence type="ECO:0000256" key="1">
    <source>
        <dbReference type="SAM" id="SignalP"/>
    </source>
</evidence>
<proteinExistence type="predicted"/>
<reference evidence="2 3" key="1">
    <citation type="submission" date="2024-09" db="EMBL/GenBank/DDBJ databases">
        <authorList>
            <person name="Sun Q."/>
            <person name="Mori K."/>
        </authorList>
    </citation>
    <scope>NUCLEOTIDE SEQUENCE [LARGE SCALE GENOMIC DNA]</scope>
    <source>
        <strain evidence="2 3">NCAIM B.02301</strain>
    </source>
</reference>
<dbReference type="PIRSF" id="PIRSF012509">
    <property type="entry name" value="CamS"/>
    <property type="match status" value="1"/>
</dbReference>
<evidence type="ECO:0000313" key="2">
    <source>
        <dbReference type="EMBL" id="MFC0558985.1"/>
    </source>
</evidence>
<dbReference type="CDD" id="cd13441">
    <property type="entry name" value="CamS_repeat_1"/>
    <property type="match status" value="1"/>
</dbReference>
<dbReference type="InterPro" id="IPR011426">
    <property type="entry name" value="CamS"/>
</dbReference>
<dbReference type="Pfam" id="PF07537">
    <property type="entry name" value="CamS"/>
    <property type="match status" value="1"/>
</dbReference>
<keyword evidence="3" id="KW-1185">Reference proteome</keyword>
<dbReference type="EMBL" id="JBHLTR010000007">
    <property type="protein sequence ID" value="MFC0558985.1"/>
    <property type="molecule type" value="Genomic_DNA"/>
</dbReference>
<organism evidence="2 3">
    <name type="scientific">Halalkalibacter alkalisediminis</name>
    <dbReference type="NCBI Taxonomy" id="935616"/>
    <lineage>
        <taxon>Bacteria</taxon>
        <taxon>Bacillati</taxon>
        <taxon>Bacillota</taxon>
        <taxon>Bacilli</taxon>
        <taxon>Bacillales</taxon>
        <taxon>Bacillaceae</taxon>
        <taxon>Halalkalibacter</taxon>
    </lineage>
</organism>
<dbReference type="RefSeq" id="WP_273845051.1">
    <property type="nucleotide sequence ID" value="NZ_JAQQWT010000011.1"/>
</dbReference>
<dbReference type="Proteomes" id="UP001589833">
    <property type="component" value="Unassembled WGS sequence"/>
</dbReference>
<dbReference type="CDD" id="cd13440">
    <property type="entry name" value="CamS_repeat_2"/>
    <property type="match status" value="1"/>
</dbReference>
<comment type="caution">
    <text evidence="2">The sequence shown here is derived from an EMBL/GenBank/DDBJ whole genome shotgun (WGS) entry which is preliminary data.</text>
</comment>
<sequence>MMLRRWGTASLILFLLTGCFPSMPEEEEQVVEEGNVNEQEQVVEVVPQIITPDNYYQSVLYDGSYKHGESRGFGNSVVYNRLDLDQLEMGLTRIAQQHFDPENYFFREGQFIKRNQLNNWLMRYDEESNPDGLNPGLGQGEDMRAREESQPRYLSHILEHNYLVEDSNGQLNLGGIVIGLSMNSVYNFRVEDEQGRYYFYELPLTEQAIEQEADRIAKEILNRLRSMEDGAFQDIPILFAVFQEQPRESVIPGQFIAKAIADPRGDLDRFQRLNERYFLFPSSEANQEARNEADQFQRFKDDIQDFFDTYLGVVGKGRYLDNQIQELNIEIPLRFQGKAEIVALSQYVASQLKQRFQGHYKVSVEITSVSGNTESIVVQNPDEEPFIHVFN</sequence>
<accession>A0ABV6NDZ2</accession>
<protein>
    <submittedName>
        <fullName evidence="2">CamS family sex pheromone protein</fullName>
    </submittedName>
</protein>
<keyword evidence="1" id="KW-0732">Signal</keyword>
<name>A0ABV6NDZ2_9BACI</name>
<gene>
    <name evidence="2" type="ORF">ACFFH4_07960</name>
</gene>
<dbReference type="PROSITE" id="PS51257">
    <property type="entry name" value="PROKAR_LIPOPROTEIN"/>
    <property type="match status" value="1"/>
</dbReference>
<feature type="signal peptide" evidence="1">
    <location>
        <begin position="1"/>
        <end position="24"/>
    </location>
</feature>
<evidence type="ECO:0000313" key="3">
    <source>
        <dbReference type="Proteomes" id="UP001589833"/>
    </source>
</evidence>
<dbReference type="Gene3D" id="3.10.570.10">
    <property type="entry name" value="sex pheromone staph- cam373 precursor domain"/>
    <property type="match status" value="1"/>
</dbReference>
<feature type="chain" id="PRO_5045140559" evidence="1">
    <location>
        <begin position="25"/>
        <end position="391"/>
    </location>
</feature>